<dbReference type="Proteomes" id="UP001302274">
    <property type="component" value="Unassembled WGS sequence"/>
</dbReference>
<name>A0ABU5W0A5_9BACT</name>
<evidence type="ECO:0000313" key="3">
    <source>
        <dbReference type="Proteomes" id="UP001302274"/>
    </source>
</evidence>
<organism evidence="2 3">
    <name type="scientific">Bacteriovorax antarcticus</name>
    <dbReference type="NCBI Taxonomy" id="3088717"/>
    <lineage>
        <taxon>Bacteria</taxon>
        <taxon>Pseudomonadati</taxon>
        <taxon>Bdellovibrionota</taxon>
        <taxon>Bacteriovoracia</taxon>
        <taxon>Bacteriovoracales</taxon>
        <taxon>Bacteriovoracaceae</taxon>
        <taxon>Bacteriovorax</taxon>
    </lineage>
</organism>
<reference evidence="2 3" key="1">
    <citation type="submission" date="2023-11" db="EMBL/GenBank/DDBJ databases">
        <title>A Novel Polar Bacteriovorax (B. antarcticus) Isolated from the Biocrust in Antarctica.</title>
        <authorList>
            <person name="Mun W."/>
            <person name="Choi S.Y."/>
            <person name="Mitchell R.J."/>
        </authorList>
    </citation>
    <scope>NUCLEOTIDE SEQUENCE [LARGE SCALE GENOMIC DNA]</scope>
    <source>
        <strain evidence="2 3">PP10</strain>
    </source>
</reference>
<dbReference type="Gene3D" id="3.40.50.150">
    <property type="entry name" value="Vaccinia Virus protein VP39"/>
    <property type="match status" value="1"/>
</dbReference>
<accession>A0ABU5W0A5</accession>
<dbReference type="GO" id="GO:0008168">
    <property type="term" value="F:methyltransferase activity"/>
    <property type="evidence" value="ECO:0007669"/>
    <property type="project" value="UniProtKB-KW"/>
</dbReference>
<feature type="domain" description="MnmC-like methyltransferase" evidence="1">
    <location>
        <begin position="129"/>
        <end position="231"/>
    </location>
</feature>
<dbReference type="PANTHER" id="PTHR39963">
    <property type="entry name" value="SLL0983 PROTEIN"/>
    <property type="match status" value="1"/>
</dbReference>
<dbReference type="EMBL" id="JAYGJQ010000003">
    <property type="protein sequence ID" value="MEA9358262.1"/>
    <property type="molecule type" value="Genomic_DNA"/>
</dbReference>
<dbReference type="PANTHER" id="PTHR39963:SF1">
    <property type="entry name" value="MNMC-LIKE METHYLTRANSFERASE DOMAIN-CONTAINING PROTEIN"/>
    <property type="match status" value="1"/>
</dbReference>
<keyword evidence="2" id="KW-0808">Transferase</keyword>
<evidence type="ECO:0000313" key="2">
    <source>
        <dbReference type="EMBL" id="MEA9358262.1"/>
    </source>
</evidence>
<evidence type="ECO:0000259" key="1">
    <source>
        <dbReference type="Pfam" id="PF05430"/>
    </source>
</evidence>
<keyword evidence="3" id="KW-1185">Reference proteome</keyword>
<dbReference type="GO" id="GO:0032259">
    <property type="term" value="P:methylation"/>
    <property type="evidence" value="ECO:0007669"/>
    <property type="project" value="UniProtKB-KW"/>
</dbReference>
<comment type="caution">
    <text evidence="2">The sequence shown here is derived from an EMBL/GenBank/DDBJ whole genome shotgun (WGS) entry which is preliminary data.</text>
</comment>
<dbReference type="RefSeq" id="WP_323578589.1">
    <property type="nucleotide sequence ID" value="NZ_JAYGJQ010000003.1"/>
</dbReference>
<proteinExistence type="predicted"/>
<sequence>MDFTGKLGKYKIIETEDQTKTLWSEFFNEACHNLSGAYDETVYNYILGCHVDDQLKARQNVHVLDVGFGVGIGLKAFIDEVMKHDSHSLELSYTSIELDEVLFLWSAKETFPDYVFHKQNETYVCQLDLKADTRLSITIFIGDGRKTLPEAFKLGLLPKFTAIFQDAFSPKRNPMLWTVEWFDDLRIMSAPEVFLSTYSASESVRKSMIASRWKLENKKGFGQKRTMTKARLIGVTDEAIAADLSRSPALELRDN</sequence>
<protein>
    <submittedName>
        <fullName evidence="2">MnmC family methyltransferase</fullName>
    </submittedName>
</protein>
<dbReference type="InterPro" id="IPR029063">
    <property type="entry name" value="SAM-dependent_MTases_sf"/>
</dbReference>
<gene>
    <name evidence="2" type="ORF">SHI21_18650</name>
</gene>
<dbReference type="InterPro" id="IPR008471">
    <property type="entry name" value="MnmC-like_methylTransf"/>
</dbReference>
<keyword evidence="2" id="KW-0489">Methyltransferase</keyword>
<dbReference type="Pfam" id="PF05430">
    <property type="entry name" value="Methyltransf_30"/>
    <property type="match status" value="1"/>
</dbReference>